<evidence type="ECO:0000313" key="3">
    <source>
        <dbReference type="EMBL" id="KAF2796879.1"/>
    </source>
</evidence>
<dbReference type="InterPro" id="IPR011257">
    <property type="entry name" value="DNA_glycosylase"/>
</dbReference>
<dbReference type="AlphaFoldDB" id="A0A6A6XKA9"/>
<accession>A0A6A6XKA9</accession>
<name>A0A6A6XKA9_9PLEO</name>
<dbReference type="InterPro" id="IPR003265">
    <property type="entry name" value="HhH-GPD_domain"/>
</dbReference>
<feature type="compositionally biased region" description="Basic residues" evidence="1">
    <location>
        <begin position="460"/>
        <end position="471"/>
    </location>
</feature>
<dbReference type="SUPFAM" id="SSF48150">
    <property type="entry name" value="DNA-glycosylase"/>
    <property type="match status" value="1"/>
</dbReference>
<reference evidence="3" key="1">
    <citation type="journal article" date="2020" name="Stud. Mycol.">
        <title>101 Dothideomycetes genomes: a test case for predicting lifestyles and emergence of pathogens.</title>
        <authorList>
            <person name="Haridas S."/>
            <person name="Albert R."/>
            <person name="Binder M."/>
            <person name="Bloem J."/>
            <person name="Labutti K."/>
            <person name="Salamov A."/>
            <person name="Andreopoulos B."/>
            <person name="Baker S."/>
            <person name="Barry K."/>
            <person name="Bills G."/>
            <person name="Bluhm B."/>
            <person name="Cannon C."/>
            <person name="Castanera R."/>
            <person name="Culley D."/>
            <person name="Daum C."/>
            <person name="Ezra D."/>
            <person name="Gonzalez J."/>
            <person name="Henrissat B."/>
            <person name="Kuo A."/>
            <person name="Liang C."/>
            <person name="Lipzen A."/>
            <person name="Lutzoni F."/>
            <person name="Magnuson J."/>
            <person name="Mondo S."/>
            <person name="Nolan M."/>
            <person name="Ohm R."/>
            <person name="Pangilinan J."/>
            <person name="Park H.-J."/>
            <person name="Ramirez L."/>
            <person name="Alfaro M."/>
            <person name="Sun H."/>
            <person name="Tritt A."/>
            <person name="Yoshinaga Y."/>
            <person name="Zwiers L.-H."/>
            <person name="Turgeon B."/>
            <person name="Goodwin S."/>
            <person name="Spatafora J."/>
            <person name="Crous P."/>
            <person name="Grigoriev I."/>
        </authorList>
    </citation>
    <scope>NUCLEOTIDE SEQUENCE</scope>
    <source>
        <strain evidence="3">CBS 109.77</strain>
    </source>
</reference>
<feature type="region of interest" description="Disordered" evidence="1">
    <location>
        <begin position="1"/>
        <end position="36"/>
    </location>
</feature>
<evidence type="ECO:0000259" key="2">
    <source>
        <dbReference type="SMART" id="SM00478"/>
    </source>
</evidence>
<dbReference type="CDD" id="cd00056">
    <property type="entry name" value="ENDO3c"/>
    <property type="match status" value="1"/>
</dbReference>
<dbReference type="Gene3D" id="1.10.340.30">
    <property type="entry name" value="Hypothetical protein, domain 2"/>
    <property type="match status" value="1"/>
</dbReference>
<proteinExistence type="predicted"/>
<dbReference type="Proteomes" id="UP000799757">
    <property type="component" value="Unassembled WGS sequence"/>
</dbReference>
<feature type="region of interest" description="Disordered" evidence="1">
    <location>
        <begin position="446"/>
        <end position="501"/>
    </location>
</feature>
<dbReference type="PANTHER" id="PTHR47203">
    <property type="match status" value="1"/>
</dbReference>
<feature type="compositionally biased region" description="Acidic residues" evidence="1">
    <location>
        <begin position="490"/>
        <end position="501"/>
    </location>
</feature>
<dbReference type="Gene3D" id="1.10.1670.10">
    <property type="entry name" value="Helix-hairpin-Helix base-excision DNA repair enzymes (C-terminal)"/>
    <property type="match status" value="1"/>
</dbReference>
<gene>
    <name evidence="3" type="ORF">K505DRAFT_322989</name>
</gene>
<dbReference type="InterPro" id="IPR023170">
    <property type="entry name" value="HhH_base_excis_C"/>
</dbReference>
<feature type="compositionally biased region" description="Polar residues" evidence="1">
    <location>
        <begin position="128"/>
        <end position="144"/>
    </location>
</feature>
<dbReference type="PANTHER" id="PTHR47203:SF1">
    <property type="entry name" value="HYPOTHETICAL BASE EXCISION DNA REPAIR PROTEIN (EUROFUNG)"/>
    <property type="match status" value="1"/>
</dbReference>
<organism evidence="3 4">
    <name type="scientific">Melanomma pulvis-pyrius CBS 109.77</name>
    <dbReference type="NCBI Taxonomy" id="1314802"/>
    <lineage>
        <taxon>Eukaryota</taxon>
        <taxon>Fungi</taxon>
        <taxon>Dikarya</taxon>
        <taxon>Ascomycota</taxon>
        <taxon>Pezizomycotina</taxon>
        <taxon>Dothideomycetes</taxon>
        <taxon>Pleosporomycetidae</taxon>
        <taxon>Pleosporales</taxon>
        <taxon>Melanommataceae</taxon>
        <taxon>Melanomma</taxon>
    </lineage>
</organism>
<dbReference type="GO" id="GO:0006285">
    <property type="term" value="P:base-excision repair, AP site formation"/>
    <property type="evidence" value="ECO:0007669"/>
    <property type="project" value="UniProtKB-ARBA"/>
</dbReference>
<feature type="compositionally biased region" description="Polar residues" evidence="1">
    <location>
        <begin position="18"/>
        <end position="30"/>
    </location>
</feature>
<keyword evidence="4" id="KW-1185">Reference proteome</keyword>
<dbReference type="GO" id="GO:0000702">
    <property type="term" value="F:oxidized base lesion DNA N-glycosylase activity"/>
    <property type="evidence" value="ECO:0007669"/>
    <property type="project" value="UniProtKB-ARBA"/>
</dbReference>
<feature type="region of interest" description="Disordered" evidence="1">
    <location>
        <begin position="124"/>
        <end position="144"/>
    </location>
</feature>
<feature type="domain" description="HhH-GPD" evidence="2">
    <location>
        <begin position="203"/>
        <end position="420"/>
    </location>
</feature>
<dbReference type="Pfam" id="PF00730">
    <property type="entry name" value="HhH-GPD"/>
    <property type="match status" value="1"/>
</dbReference>
<evidence type="ECO:0000313" key="4">
    <source>
        <dbReference type="Proteomes" id="UP000799757"/>
    </source>
</evidence>
<feature type="region of interest" description="Disordered" evidence="1">
    <location>
        <begin position="78"/>
        <end position="109"/>
    </location>
</feature>
<evidence type="ECO:0000256" key="1">
    <source>
        <dbReference type="SAM" id="MobiDB-lite"/>
    </source>
</evidence>
<protein>
    <submittedName>
        <fullName evidence="3">DNA glycosylase</fullName>
    </submittedName>
</protein>
<dbReference type="SMART" id="SM00478">
    <property type="entry name" value="ENDO3c"/>
    <property type="match status" value="1"/>
</dbReference>
<dbReference type="OrthoDB" id="5607at2759"/>
<sequence length="501" mass="53692">MATRVTRGSATKMMEPVQLSSPPGTPTLSKGSKRKAIKAEPAAILASQGKTLPAIPNSTRKRQRVVAVKDEDINELPHNLGSISNLPPLDIETDSPAKKLRKSRKVDKDILPKNESVDEVVAKATATPKKSPQKTNTYGLTPGQTPYPNWLHPTAAECEEVARLLSSVHGEVNPPKTIPIPSLTVSGCGEVPSVLDALIRTRLSAATSGTNSSRAFAGLVAKFGILKEGIGKGSVDWNKVRLANVKEIFEAIKSGGLADVKSKDIKKILQMVWEENQARGAALTSSSNILGSSNEAPEAKNAEIVRAEENVLSLDHLHLMSNDDAFNAMTKYPGIGPKTASCVLLFCLQRPSFAVDTHVFRLCKWLGWVPPAGDSRGLAPGAKAPFVGPSRNSTYAHCEIRIPDNLKYPLHQLFIKHGKTCPRCRAITGEGSEGWEKGCAIDHLVQRSGGRKGGGASPAKRVKGRKTNGKKKVWDDDESDAESSALSDLGSEDETSDLSSN</sequence>
<dbReference type="EMBL" id="MU001820">
    <property type="protein sequence ID" value="KAF2796879.1"/>
    <property type="molecule type" value="Genomic_DNA"/>
</dbReference>